<sequence length="316" mass="36640">MTKQIINISIQSETREEVLNCINSGININAVDYCGRNALFYCDQLDAIKAMIEAGIELNRIDNNGNNALFWNTNLIVLELLIHSGINIHHKNNNGQSCLHEQRHNIKCAETLINAGADIHSIDNEGQTVLYHHYRPQDFDYWVEKGCNINHTDYNGKSVLDLSVDNGTWIYQFNVSALIRHIDKIDSTPVLIRHINYNSLGLIKLLKQNGVNFLLAEHCTVELYVKDMKSIFNELKQHIEIKHTQFYNCRNEHIGIYIGIERVKWFIRNGIRMDDDILKQRSDSDKIFSYIAGRERKDLLKEMKPEIPRAPVRKRL</sequence>
<dbReference type="SUPFAM" id="SSF48403">
    <property type="entry name" value="Ankyrin repeat"/>
    <property type="match status" value="1"/>
</dbReference>
<dbReference type="EMBL" id="AAKQBQ010000012">
    <property type="protein sequence ID" value="ECU4863398.1"/>
    <property type="molecule type" value="Genomic_DNA"/>
</dbReference>
<dbReference type="Gene3D" id="1.25.40.20">
    <property type="entry name" value="Ankyrin repeat-containing domain"/>
    <property type="match status" value="2"/>
</dbReference>
<name>A0A605S994_SALER</name>
<dbReference type="PANTHER" id="PTHR24189">
    <property type="entry name" value="MYOTROPHIN"/>
    <property type="match status" value="1"/>
</dbReference>
<evidence type="ECO:0000256" key="1">
    <source>
        <dbReference type="ARBA" id="ARBA00022737"/>
    </source>
</evidence>
<accession>A0A605S994</accession>
<keyword evidence="2" id="KW-0040">ANK repeat</keyword>
<reference evidence="3" key="1">
    <citation type="submission" date="2019-09" db="EMBL/GenBank/DDBJ databases">
        <authorList>
            <consortium name="PulseNet: The National Subtyping Network for Foodborne Disease Surveillance"/>
            <person name="Tarr C.L."/>
            <person name="Trees E."/>
            <person name="Katz L.S."/>
            <person name="Carleton-Romer H.A."/>
            <person name="Stroika S."/>
            <person name="Kucerova Z."/>
            <person name="Roache K.F."/>
            <person name="Sabol A.L."/>
            <person name="Besser J."/>
            <person name="Gerner-Smidt P."/>
        </authorList>
    </citation>
    <scope>NUCLEOTIDE SEQUENCE</scope>
    <source>
        <strain evidence="3">PNUSAS097523</strain>
    </source>
</reference>
<proteinExistence type="predicted"/>
<dbReference type="InterPro" id="IPR050745">
    <property type="entry name" value="Multifunctional_regulatory"/>
</dbReference>
<organism evidence="3">
    <name type="scientific">Salmonella enterica</name>
    <name type="common">Salmonella choleraesuis</name>
    <dbReference type="NCBI Taxonomy" id="28901"/>
    <lineage>
        <taxon>Bacteria</taxon>
        <taxon>Pseudomonadati</taxon>
        <taxon>Pseudomonadota</taxon>
        <taxon>Gammaproteobacteria</taxon>
        <taxon>Enterobacterales</taxon>
        <taxon>Enterobacteriaceae</taxon>
        <taxon>Salmonella</taxon>
    </lineage>
</organism>
<gene>
    <name evidence="3" type="ORF">F2G25_13055</name>
</gene>
<dbReference type="AlphaFoldDB" id="A0A605S994"/>
<comment type="caution">
    <text evidence="3">The sequence shown here is derived from an EMBL/GenBank/DDBJ whole genome shotgun (WGS) entry which is preliminary data.</text>
</comment>
<protein>
    <submittedName>
        <fullName evidence="3">Ankyrin repeat domain-containing protein</fullName>
    </submittedName>
</protein>
<evidence type="ECO:0000256" key="2">
    <source>
        <dbReference type="ARBA" id="ARBA00023043"/>
    </source>
</evidence>
<evidence type="ECO:0000313" key="3">
    <source>
        <dbReference type="EMBL" id="ECU4863398.1"/>
    </source>
</evidence>
<dbReference type="InterPro" id="IPR036770">
    <property type="entry name" value="Ankyrin_rpt-contain_sf"/>
</dbReference>
<keyword evidence="1" id="KW-0677">Repeat</keyword>